<dbReference type="Proteomes" id="UP000004994">
    <property type="component" value="Chromosome 12"/>
</dbReference>
<organism evidence="1">
    <name type="scientific">Solanum lycopersicum</name>
    <name type="common">Tomato</name>
    <name type="synonym">Lycopersicon esculentum</name>
    <dbReference type="NCBI Taxonomy" id="4081"/>
    <lineage>
        <taxon>Eukaryota</taxon>
        <taxon>Viridiplantae</taxon>
        <taxon>Streptophyta</taxon>
        <taxon>Embryophyta</taxon>
        <taxon>Tracheophyta</taxon>
        <taxon>Spermatophyta</taxon>
        <taxon>Magnoliopsida</taxon>
        <taxon>eudicotyledons</taxon>
        <taxon>Gunneridae</taxon>
        <taxon>Pentapetalae</taxon>
        <taxon>asterids</taxon>
        <taxon>lamiids</taxon>
        <taxon>Solanales</taxon>
        <taxon>Solanaceae</taxon>
        <taxon>Solanoideae</taxon>
        <taxon>Solaneae</taxon>
        <taxon>Solanum</taxon>
        <taxon>Solanum subgen. Lycopersicon</taxon>
    </lineage>
</organism>
<evidence type="ECO:0000313" key="2">
    <source>
        <dbReference type="Proteomes" id="UP000004994"/>
    </source>
</evidence>
<accession>A0A3Q7J532</accession>
<reference evidence="1" key="2">
    <citation type="submission" date="2019-01" db="UniProtKB">
        <authorList>
            <consortium name="EnsemblPlants"/>
        </authorList>
    </citation>
    <scope>IDENTIFICATION</scope>
    <source>
        <strain evidence="1">cv. Heinz 1706</strain>
    </source>
</reference>
<protein>
    <submittedName>
        <fullName evidence="1">Uncharacterized protein</fullName>
    </submittedName>
</protein>
<reference evidence="1" key="1">
    <citation type="journal article" date="2012" name="Nature">
        <title>The tomato genome sequence provides insights into fleshy fruit evolution.</title>
        <authorList>
            <consortium name="Tomato Genome Consortium"/>
        </authorList>
    </citation>
    <scope>NUCLEOTIDE SEQUENCE [LARGE SCALE GENOMIC DNA]</scope>
    <source>
        <strain evidence="1">cv. Heinz 1706</strain>
    </source>
</reference>
<proteinExistence type="predicted"/>
<evidence type="ECO:0000313" key="1">
    <source>
        <dbReference type="EnsemblPlants" id="Solyc12g016203.1.1"/>
    </source>
</evidence>
<name>A0A3Q7J532_SOLLC</name>
<dbReference type="InParanoid" id="A0A3Q7J532"/>
<keyword evidence="2" id="KW-1185">Reference proteome</keyword>
<dbReference type="EnsemblPlants" id="Solyc12g016203.1.1">
    <property type="protein sequence ID" value="Solyc12g016203.1.1"/>
    <property type="gene ID" value="Solyc12g016203.1"/>
</dbReference>
<dbReference type="AlphaFoldDB" id="A0A3Q7J532"/>
<sequence>MTIIEKDGNKNSRPGSSRRNLVVIIKNLQGRVGKMEFWATRDPDESWMTFGGVRVGERHRNSSSIRRWVVGLLE</sequence>
<dbReference type="Gramene" id="Solyc12g016203.1.1">
    <property type="protein sequence ID" value="Solyc12g016203.1.1"/>
    <property type="gene ID" value="Solyc12g016203.1"/>
</dbReference>